<gene>
    <name evidence="2" type="ORF">PQU92_08280</name>
</gene>
<accession>A0ABT5HUZ3</accession>
<evidence type="ECO:0000313" key="3">
    <source>
        <dbReference type="Proteomes" id="UP001214854"/>
    </source>
</evidence>
<dbReference type="RefSeq" id="WP_272747745.1">
    <property type="nucleotide sequence ID" value="NZ_JAQQKX010000005.1"/>
</dbReference>
<keyword evidence="3" id="KW-1185">Reference proteome</keyword>
<evidence type="ECO:0000313" key="2">
    <source>
        <dbReference type="EMBL" id="MDC7683271.1"/>
    </source>
</evidence>
<dbReference type="InterPro" id="IPR013046">
    <property type="entry name" value="GpV/Gp45"/>
</dbReference>
<dbReference type="Gene3D" id="2.40.50.230">
    <property type="entry name" value="Gp5 N-terminal domain"/>
    <property type="match status" value="1"/>
</dbReference>
<dbReference type="Pfam" id="PF04717">
    <property type="entry name" value="Phage_base_V"/>
    <property type="match status" value="1"/>
</dbReference>
<protein>
    <submittedName>
        <fullName evidence="2">Phage baseplate assembly protein V</fullName>
    </submittedName>
</protein>
<comment type="caution">
    <text evidence="2">The sequence shown here is derived from an EMBL/GenBank/DDBJ whole genome shotgun (WGS) entry which is preliminary data.</text>
</comment>
<proteinExistence type="predicted"/>
<evidence type="ECO:0000259" key="1">
    <source>
        <dbReference type="Pfam" id="PF04717"/>
    </source>
</evidence>
<sequence length="184" mass="19535">MDDELQRTIGNLIRLGHVKSVEGARAVVTTGEEDTPPLLWLSLAGAYALFRTPSVNEQCVILCPEGDIEGGIVLAGLFSDTFPAPADGDHLHLKLADDGSVDYDPAGKLLLLTLANSILRIVVKQMKIVGPVKIEGDVEVTGKITATGKIKSDEEVEAAGVKLTTHVHPYPGLPGKTQKPEVLP</sequence>
<dbReference type="Proteomes" id="UP001214854">
    <property type="component" value="Unassembled WGS sequence"/>
</dbReference>
<reference evidence="2 3" key="1">
    <citation type="submission" date="2023-01" db="EMBL/GenBank/DDBJ databases">
        <title>Novel species of the genus Asticcacaulis isolated from rivers.</title>
        <authorList>
            <person name="Lu H."/>
        </authorList>
    </citation>
    <scope>NUCLEOTIDE SEQUENCE [LARGE SCALE GENOMIC DNA]</scope>
    <source>
        <strain evidence="2 3">BYS171W</strain>
    </source>
</reference>
<dbReference type="InterPro" id="IPR006531">
    <property type="entry name" value="Gp5/Vgr_OB"/>
</dbReference>
<organism evidence="2 3">
    <name type="scientific">Asticcacaulis aquaticus</name>
    <dbReference type="NCBI Taxonomy" id="2984212"/>
    <lineage>
        <taxon>Bacteria</taxon>
        <taxon>Pseudomonadati</taxon>
        <taxon>Pseudomonadota</taxon>
        <taxon>Alphaproteobacteria</taxon>
        <taxon>Caulobacterales</taxon>
        <taxon>Caulobacteraceae</taxon>
        <taxon>Asticcacaulis</taxon>
    </lineage>
</organism>
<dbReference type="EMBL" id="JAQQKX010000005">
    <property type="protein sequence ID" value="MDC7683271.1"/>
    <property type="molecule type" value="Genomic_DNA"/>
</dbReference>
<name>A0ABT5HUZ3_9CAUL</name>
<feature type="domain" description="Gp5/Type VI secretion system Vgr protein OB-fold" evidence="1">
    <location>
        <begin position="40"/>
        <end position="78"/>
    </location>
</feature>
<dbReference type="InterPro" id="IPR037026">
    <property type="entry name" value="Vgr_OB-fold_dom_sf"/>
</dbReference>
<dbReference type="NCBIfam" id="TIGR01644">
    <property type="entry name" value="phage_P2_V"/>
    <property type="match status" value="1"/>
</dbReference>